<name>A0A812KS43_SYMPI</name>
<feature type="transmembrane region" description="Helical" evidence="2">
    <location>
        <begin position="135"/>
        <end position="155"/>
    </location>
</feature>
<protein>
    <submittedName>
        <fullName evidence="3">Uncharacterized protein</fullName>
    </submittedName>
</protein>
<keyword evidence="2" id="KW-1133">Transmembrane helix</keyword>
<accession>A0A812KS43</accession>
<feature type="transmembrane region" description="Helical" evidence="2">
    <location>
        <begin position="242"/>
        <end position="265"/>
    </location>
</feature>
<feature type="transmembrane region" description="Helical" evidence="2">
    <location>
        <begin position="73"/>
        <end position="91"/>
    </location>
</feature>
<dbReference type="SUPFAM" id="SSF103473">
    <property type="entry name" value="MFS general substrate transporter"/>
    <property type="match status" value="1"/>
</dbReference>
<reference evidence="3" key="1">
    <citation type="submission" date="2021-02" db="EMBL/GenBank/DDBJ databases">
        <authorList>
            <person name="Dougan E. K."/>
            <person name="Rhodes N."/>
            <person name="Thang M."/>
            <person name="Chan C."/>
        </authorList>
    </citation>
    <scope>NUCLEOTIDE SEQUENCE</scope>
</reference>
<keyword evidence="2" id="KW-0472">Membrane</keyword>
<evidence type="ECO:0000313" key="4">
    <source>
        <dbReference type="Proteomes" id="UP000649617"/>
    </source>
</evidence>
<dbReference type="OrthoDB" id="331466at2759"/>
<gene>
    <name evidence="3" type="ORF">SPIL2461_LOCUS3390</name>
</gene>
<sequence>ERRLRALSDLPSPGLIDASPDVETSRPRSRARTGSCLTTIRVAEDLTVCQQLGILWRNHLFCRATVAFASSNYINAGLAFIWIRLFIQLWMMEKQMSVVSFLVITGAGGAIGICLSSNIQQGSNMRRILLFLRKAMAASCLGAFMTVAGLLLQLLEVTNYSLATLSLTWAGIVLLCVGLGATTGLIQIVCNNSVPNEKVRSLGVGLVQGANNFIGNSLGPLLPQTVMEIFVVFAGATEAQALVSGAVSIVGAALLVFGCVTSALARAGTLDSES</sequence>
<dbReference type="EMBL" id="CAJNIZ010004114">
    <property type="protein sequence ID" value="CAE7229158.1"/>
    <property type="molecule type" value="Genomic_DNA"/>
</dbReference>
<dbReference type="Proteomes" id="UP000649617">
    <property type="component" value="Unassembled WGS sequence"/>
</dbReference>
<feature type="non-terminal residue" evidence="3">
    <location>
        <position position="1"/>
    </location>
</feature>
<feature type="transmembrane region" description="Helical" evidence="2">
    <location>
        <begin position="97"/>
        <end position="115"/>
    </location>
</feature>
<feature type="region of interest" description="Disordered" evidence="1">
    <location>
        <begin position="1"/>
        <end position="30"/>
    </location>
</feature>
<keyword evidence="2" id="KW-0812">Transmembrane</keyword>
<evidence type="ECO:0000256" key="2">
    <source>
        <dbReference type="SAM" id="Phobius"/>
    </source>
</evidence>
<comment type="caution">
    <text evidence="3">The sequence shown here is derived from an EMBL/GenBank/DDBJ whole genome shotgun (WGS) entry which is preliminary data.</text>
</comment>
<proteinExistence type="predicted"/>
<dbReference type="AlphaFoldDB" id="A0A812KS43"/>
<keyword evidence="4" id="KW-1185">Reference proteome</keyword>
<dbReference type="InterPro" id="IPR036259">
    <property type="entry name" value="MFS_trans_sf"/>
</dbReference>
<evidence type="ECO:0000313" key="3">
    <source>
        <dbReference type="EMBL" id="CAE7229158.1"/>
    </source>
</evidence>
<organism evidence="3 4">
    <name type="scientific">Symbiodinium pilosum</name>
    <name type="common">Dinoflagellate</name>
    <dbReference type="NCBI Taxonomy" id="2952"/>
    <lineage>
        <taxon>Eukaryota</taxon>
        <taxon>Sar</taxon>
        <taxon>Alveolata</taxon>
        <taxon>Dinophyceae</taxon>
        <taxon>Suessiales</taxon>
        <taxon>Symbiodiniaceae</taxon>
        <taxon>Symbiodinium</taxon>
    </lineage>
</organism>
<feature type="transmembrane region" description="Helical" evidence="2">
    <location>
        <begin position="167"/>
        <end position="190"/>
    </location>
</feature>
<evidence type="ECO:0000256" key="1">
    <source>
        <dbReference type="SAM" id="MobiDB-lite"/>
    </source>
</evidence>